<organism evidence="2 3">
    <name type="scientific">Actinoplanes siamensis</name>
    <dbReference type="NCBI Taxonomy" id="1223317"/>
    <lineage>
        <taxon>Bacteria</taxon>
        <taxon>Bacillati</taxon>
        <taxon>Actinomycetota</taxon>
        <taxon>Actinomycetes</taxon>
        <taxon>Micromonosporales</taxon>
        <taxon>Micromonosporaceae</taxon>
        <taxon>Actinoplanes</taxon>
    </lineage>
</organism>
<gene>
    <name evidence="2" type="ORF">Asi03nite_19010</name>
</gene>
<evidence type="ECO:0008006" key="4">
    <source>
        <dbReference type="Google" id="ProtNLM"/>
    </source>
</evidence>
<dbReference type="PANTHER" id="PTHR46696:SF6">
    <property type="entry name" value="P450, PUTATIVE (EUROFUNG)-RELATED"/>
    <property type="match status" value="1"/>
</dbReference>
<comment type="caution">
    <text evidence="2">The sequence shown here is derived from an EMBL/GenBank/DDBJ whole genome shotgun (WGS) entry which is preliminary data.</text>
</comment>
<dbReference type="EMBL" id="BOMW01000018">
    <property type="protein sequence ID" value="GIF04363.1"/>
    <property type="molecule type" value="Genomic_DNA"/>
</dbReference>
<dbReference type="Proteomes" id="UP000629619">
    <property type="component" value="Unassembled WGS sequence"/>
</dbReference>
<name>A0A919N4N6_9ACTN</name>
<dbReference type="GO" id="GO:0005506">
    <property type="term" value="F:iron ion binding"/>
    <property type="evidence" value="ECO:0007669"/>
    <property type="project" value="InterPro"/>
</dbReference>
<dbReference type="AlphaFoldDB" id="A0A919N4N6"/>
<protein>
    <recommendedName>
        <fullName evidence="4">Cytochrome P450</fullName>
    </recommendedName>
</protein>
<dbReference type="GO" id="GO:0016705">
    <property type="term" value="F:oxidoreductase activity, acting on paired donors, with incorporation or reduction of molecular oxygen"/>
    <property type="evidence" value="ECO:0007669"/>
    <property type="project" value="InterPro"/>
</dbReference>
<dbReference type="Gene3D" id="1.10.630.10">
    <property type="entry name" value="Cytochrome P450"/>
    <property type="match status" value="2"/>
</dbReference>
<dbReference type="GO" id="GO:0004497">
    <property type="term" value="F:monooxygenase activity"/>
    <property type="evidence" value="ECO:0007669"/>
    <property type="project" value="InterPro"/>
</dbReference>
<dbReference type="InterPro" id="IPR036396">
    <property type="entry name" value="Cyt_P450_sf"/>
</dbReference>
<dbReference type="PANTHER" id="PTHR46696">
    <property type="entry name" value="P450, PUTATIVE (EUROFUNG)-RELATED"/>
    <property type="match status" value="1"/>
</dbReference>
<evidence type="ECO:0000313" key="3">
    <source>
        <dbReference type="Proteomes" id="UP000629619"/>
    </source>
</evidence>
<comment type="similarity">
    <text evidence="1">Belongs to the cytochrome P450 family.</text>
</comment>
<dbReference type="PROSITE" id="PS00086">
    <property type="entry name" value="CYTOCHROME_P450"/>
    <property type="match status" value="1"/>
</dbReference>
<proteinExistence type="inferred from homology"/>
<accession>A0A919N4N6</accession>
<dbReference type="GO" id="GO:0020037">
    <property type="term" value="F:heme binding"/>
    <property type="evidence" value="ECO:0007669"/>
    <property type="project" value="InterPro"/>
</dbReference>
<evidence type="ECO:0000256" key="1">
    <source>
        <dbReference type="ARBA" id="ARBA00010617"/>
    </source>
</evidence>
<dbReference type="InterPro" id="IPR017972">
    <property type="entry name" value="Cyt_P450_CS"/>
</dbReference>
<dbReference type="InterPro" id="IPR002397">
    <property type="entry name" value="Cyt_P450_B"/>
</dbReference>
<evidence type="ECO:0000313" key="2">
    <source>
        <dbReference type="EMBL" id="GIF04363.1"/>
    </source>
</evidence>
<reference evidence="2" key="1">
    <citation type="submission" date="2021-01" db="EMBL/GenBank/DDBJ databases">
        <title>Whole genome shotgun sequence of Actinoplanes siamensis NBRC 109076.</title>
        <authorList>
            <person name="Komaki H."/>
            <person name="Tamura T."/>
        </authorList>
    </citation>
    <scope>NUCLEOTIDE SEQUENCE</scope>
    <source>
        <strain evidence="2">NBRC 109076</strain>
    </source>
</reference>
<keyword evidence="3" id="KW-1185">Reference proteome</keyword>
<sequence length="379" mass="39079">MTRPPASRPAAARRDLRHARRRDRRVYLGSHPVLFALLAATRRWPALRLGGTVLAHSAQAFRDGLVGVPLDRAAARTTGGAASDLAGGDLLFNQDGAGHRGTRRTAAMALNAEGVDRLRPVWTAVLDHRLAPLAAGGRIDLVAVAAELAGATAAALLGADADARALAAAARAAAAAAAREHLPGPPRPGARRAARAATDRLIALLGPSHPDDGPARPDPGLAAMLAVAAINTTVAALPRAAAWCADAGLWSFAETDPEALTSELLRVTAPTPLLPRVAAAPGTVGGCPVHAGDRLILVARHAVDAHRTDPDPADPAPPQVAQLVFGTGPHACPGARLARLQLADALRALAVHRPRVVTARVDRRSALPGWARLVLAPTR</sequence>
<dbReference type="SUPFAM" id="SSF48264">
    <property type="entry name" value="Cytochrome P450"/>
    <property type="match status" value="1"/>
</dbReference>
<dbReference type="RefSeq" id="WP_203678161.1">
    <property type="nucleotide sequence ID" value="NZ_BOMW01000018.1"/>
</dbReference>
<dbReference type="PRINTS" id="PR00359">
    <property type="entry name" value="BP450"/>
</dbReference>